<gene>
    <name evidence="1" type="ORF">H8S34_02595</name>
</gene>
<dbReference type="Proteomes" id="UP000660021">
    <property type="component" value="Unassembled WGS sequence"/>
</dbReference>
<dbReference type="EMBL" id="JACOPR010000001">
    <property type="protein sequence ID" value="MBC5729721.1"/>
    <property type="molecule type" value="Genomic_DNA"/>
</dbReference>
<dbReference type="RefSeq" id="WP_186962947.1">
    <property type="nucleotide sequence ID" value="NZ_JACOPR010000001.1"/>
</dbReference>
<proteinExistence type="predicted"/>
<keyword evidence="2" id="KW-1185">Reference proteome</keyword>
<evidence type="ECO:0000313" key="2">
    <source>
        <dbReference type="Proteomes" id="UP000660021"/>
    </source>
</evidence>
<accession>A0ABR7HQJ2</accession>
<organism evidence="1 2">
    <name type="scientific">Pseudoflavonifractor hominis</name>
    <dbReference type="NCBI Taxonomy" id="2763059"/>
    <lineage>
        <taxon>Bacteria</taxon>
        <taxon>Bacillati</taxon>
        <taxon>Bacillota</taxon>
        <taxon>Clostridia</taxon>
        <taxon>Eubacteriales</taxon>
        <taxon>Oscillospiraceae</taxon>
        <taxon>Pseudoflavonifractor</taxon>
    </lineage>
</organism>
<comment type="caution">
    <text evidence="1">The sequence shown here is derived from an EMBL/GenBank/DDBJ whole genome shotgun (WGS) entry which is preliminary data.</text>
</comment>
<reference evidence="1 2" key="1">
    <citation type="submission" date="2020-08" db="EMBL/GenBank/DDBJ databases">
        <title>Genome public.</title>
        <authorList>
            <person name="Liu C."/>
            <person name="Sun Q."/>
        </authorList>
    </citation>
    <scope>NUCLEOTIDE SEQUENCE [LARGE SCALE GENOMIC DNA]</scope>
    <source>
        <strain evidence="1 2">New-38</strain>
    </source>
</reference>
<sequence length="361" mass="40065">MANAYTPGFHLNQWAAEDSFLREEFNNDNRILDETLLGLTGRTDLLERQVKPLGLEVYNLMLQNYYEGKETGYRQALAFDGFQDDSFLASVTPGAYHDAAQKQIRILPDVPNFSTGFAAEPGYDDRGDSNRERFVFVSWPGPQYETEETSFIPTGFGTLQQIKMRLACGSYSSENQNLQTRVEIKLGEETLGISDIQVVPNTAVVELTYQFSGGIRVQPYQSYTLVLRNVGGKYYIKATRIKADNNSDMGYTCIYTPDSLASGTVTSKDITLTQDYRKAIAWVRHTGTVGIKVRDSAGGYTDLVQESVRNTEELNGNACQESTFSVLLPDGTKNTSTAVQMVLTRGSDGTGVLYDYGVAFL</sequence>
<name>A0ABR7HQJ2_9FIRM</name>
<evidence type="ECO:0000313" key="1">
    <source>
        <dbReference type="EMBL" id="MBC5729721.1"/>
    </source>
</evidence>
<protein>
    <submittedName>
        <fullName evidence="1">Uncharacterized protein</fullName>
    </submittedName>
</protein>